<sequence length="57" mass="6593">MSEAQGAERMSEGKKKRSARRDQCTTVVDFSMKHHEAPQVPIKHRFDHHQRGEECSS</sequence>
<protein>
    <submittedName>
        <fullName evidence="2">Uncharacterized protein</fullName>
    </submittedName>
</protein>
<accession>A0A7T8K9K3</accession>
<feature type="non-terminal residue" evidence="2">
    <location>
        <position position="1"/>
    </location>
</feature>
<evidence type="ECO:0000313" key="3">
    <source>
        <dbReference type="Proteomes" id="UP000595437"/>
    </source>
</evidence>
<organism evidence="2 3">
    <name type="scientific">Caligus rogercresseyi</name>
    <name type="common">Sea louse</name>
    <dbReference type="NCBI Taxonomy" id="217165"/>
    <lineage>
        <taxon>Eukaryota</taxon>
        <taxon>Metazoa</taxon>
        <taxon>Ecdysozoa</taxon>
        <taxon>Arthropoda</taxon>
        <taxon>Crustacea</taxon>
        <taxon>Multicrustacea</taxon>
        <taxon>Hexanauplia</taxon>
        <taxon>Copepoda</taxon>
        <taxon>Siphonostomatoida</taxon>
        <taxon>Caligidae</taxon>
        <taxon>Caligus</taxon>
    </lineage>
</organism>
<reference evidence="3" key="1">
    <citation type="submission" date="2021-01" db="EMBL/GenBank/DDBJ databases">
        <title>Caligus Genome Assembly.</title>
        <authorList>
            <person name="Gallardo-Escarate C."/>
        </authorList>
    </citation>
    <scope>NUCLEOTIDE SEQUENCE [LARGE SCALE GENOMIC DNA]</scope>
</reference>
<gene>
    <name evidence="2" type="ORF">FKW44_012501</name>
</gene>
<dbReference type="EMBL" id="CP045897">
    <property type="protein sequence ID" value="QQP51219.1"/>
    <property type="molecule type" value="Genomic_DNA"/>
</dbReference>
<dbReference type="AlphaFoldDB" id="A0A7T8K9K3"/>
<dbReference type="Proteomes" id="UP000595437">
    <property type="component" value="Chromosome 8"/>
</dbReference>
<proteinExistence type="predicted"/>
<evidence type="ECO:0000313" key="2">
    <source>
        <dbReference type="EMBL" id="QQP51219.1"/>
    </source>
</evidence>
<name>A0A7T8K9K3_CALRO</name>
<keyword evidence="3" id="KW-1185">Reference proteome</keyword>
<feature type="region of interest" description="Disordered" evidence="1">
    <location>
        <begin position="1"/>
        <end position="57"/>
    </location>
</feature>
<evidence type="ECO:0000256" key="1">
    <source>
        <dbReference type="SAM" id="MobiDB-lite"/>
    </source>
</evidence>